<dbReference type="EC" id="2.7.7.-" evidence="5"/>
<evidence type="ECO:0000256" key="2">
    <source>
        <dbReference type="ARBA" id="ARBA00022771"/>
    </source>
</evidence>
<dbReference type="SMART" id="SM00400">
    <property type="entry name" value="ZnF_CHCC"/>
    <property type="match status" value="1"/>
</dbReference>
<keyword evidence="5" id="KW-0548">Nucleotidyltransferase</keyword>
<comment type="caution">
    <text evidence="5">The sequence shown here is derived from an EMBL/GenBank/DDBJ whole genome shotgun (WGS) entry which is preliminary data.</text>
</comment>
<evidence type="ECO:0000313" key="5">
    <source>
        <dbReference type="EMBL" id="CAJ0807574.1"/>
    </source>
</evidence>
<dbReference type="EMBL" id="CATZLL010000001">
    <property type="protein sequence ID" value="CAJ0807574.1"/>
    <property type="molecule type" value="Genomic_DNA"/>
</dbReference>
<organism evidence="5 6">
    <name type="scientific">Ralstonia flaminis</name>
    <dbReference type="NCBI Taxonomy" id="3058597"/>
    <lineage>
        <taxon>Bacteria</taxon>
        <taxon>Pseudomonadati</taxon>
        <taxon>Pseudomonadota</taxon>
        <taxon>Betaproteobacteria</taxon>
        <taxon>Burkholderiales</taxon>
        <taxon>Burkholderiaceae</taxon>
        <taxon>Ralstonia</taxon>
    </lineage>
</organism>
<gene>
    <name evidence="5" type="primary">dnaG_2</name>
    <name evidence="5" type="ORF">LMG18101_00242</name>
</gene>
<feature type="domain" description="Zinc finger CHC2-type" evidence="4">
    <location>
        <begin position="33"/>
        <end position="87"/>
    </location>
</feature>
<dbReference type="SUPFAM" id="SSF57783">
    <property type="entry name" value="Zinc beta-ribbon"/>
    <property type="match status" value="1"/>
</dbReference>
<keyword evidence="3" id="KW-0862">Zinc</keyword>
<dbReference type="PANTHER" id="PTHR30313">
    <property type="entry name" value="DNA PRIMASE"/>
    <property type="match status" value="1"/>
</dbReference>
<sequence>MIPQPFIDDLLNRVDIVDVVGRYVQLKKGGANFMGLCPFHNEKSPSFSVSPTKQFYHCFGCGAHGSAIGFLMEFSGLSYVEAIKDLAQSVGMVVPEERGG</sequence>
<name>A0ABM9JXG4_9RALS</name>
<keyword evidence="1" id="KW-0479">Metal-binding</keyword>
<keyword evidence="6" id="KW-1185">Reference proteome</keyword>
<evidence type="ECO:0000259" key="4">
    <source>
        <dbReference type="SMART" id="SM00400"/>
    </source>
</evidence>
<dbReference type="Pfam" id="PF01807">
    <property type="entry name" value="Zn_ribbon_DnaG"/>
    <property type="match status" value="1"/>
</dbReference>
<evidence type="ECO:0000256" key="1">
    <source>
        <dbReference type="ARBA" id="ARBA00022723"/>
    </source>
</evidence>
<dbReference type="InterPro" id="IPR036977">
    <property type="entry name" value="DNA_primase_Znf_CHC2"/>
</dbReference>
<dbReference type="InterPro" id="IPR050219">
    <property type="entry name" value="DnaG_primase"/>
</dbReference>
<dbReference type="InterPro" id="IPR002694">
    <property type="entry name" value="Znf_CHC2"/>
</dbReference>
<dbReference type="GO" id="GO:0016779">
    <property type="term" value="F:nucleotidyltransferase activity"/>
    <property type="evidence" value="ECO:0007669"/>
    <property type="project" value="UniProtKB-KW"/>
</dbReference>
<reference evidence="5 6" key="1">
    <citation type="submission" date="2023-07" db="EMBL/GenBank/DDBJ databases">
        <authorList>
            <person name="Peeters C."/>
        </authorList>
    </citation>
    <scope>NUCLEOTIDE SEQUENCE [LARGE SCALE GENOMIC DNA]</scope>
    <source>
        <strain evidence="5 6">LMG 18101</strain>
    </source>
</reference>
<dbReference type="Proteomes" id="UP001189757">
    <property type="component" value="Unassembled WGS sequence"/>
</dbReference>
<accession>A0ABM9JXG4</accession>
<proteinExistence type="predicted"/>
<protein>
    <submittedName>
        <fullName evidence="5">DNA primase</fullName>
        <ecNumber evidence="5">2.7.7.-</ecNumber>
    </submittedName>
</protein>
<dbReference type="PANTHER" id="PTHR30313:SF2">
    <property type="entry name" value="DNA PRIMASE"/>
    <property type="match status" value="1"/>
</dbReference>
<keyword evidence="2" id="KW-0863">Zinc-finger</keyword>
<dbReference type="Gene3D" id="3.90.580.10">
    <property type="entry name" value="Zinc finger, CHC2-type domain"/>
    <property type="match status" value="1"/>
</dbReference>
<evidence type="ECO:0000256" key="3">
    <source>
        <dbReference type="ARBA" id="ARBA00022833"/>
    </source>
</evidence>
<keyword evidence="5" id="KW-0808">Transferase</keyword>
<evidence type="ECO:0000313" key="6">
    <source>
        <dbReference type="Proteomes" id="UP001189757"/>
    </source>
</evidence>